<keyword evidence="2" id="KW-0378">Hydrolase</keyword>
<evidence type="ECO:0000256" key="1">
    <source>
        <dbReference type="ARBA" id="ARBA00005863"/>
    </source>
</evidence>
<evidence type="ECO:0000259" key="3">
    <source>
        <dbReference type="Pfam" id="PF03959"/>
    </source>
</evidence>
<dbReference type="PANTHER" id="PTHR48070">
    <property type="entry name" value="ESTERASE OVCA2"/>
    <property type="match status" value="1"/>
</dbReference>
<dbReference type="GO" id="GO:0044550">
    <property type="term" value="P:secondary metabolite biosynthetic process"/>
    <property type="evidence" value="ECO:0007669"/>
    <property type="project" value="TreeGrafter"/>
</dbReference>
<accession>A0A8H4W6M9</accession>
<name>A0A8H4W6M9_9HELO</name>
<proteinExistence type="inferred from homology"/>
<comment type="similarity">
    <text evidence="1">Belongs to the LovG family.</text>
</comment>
<dbReference type="Proteomes" id="UP000566819">
    <property type="component" value="Unassembled WGS sequence"/>
</dbReference>
<organism evidence="4 5">
    <name type="scientific">Cudoniella acicularis</name>
    <dbReference type="NCBI Taxonomy" id="354080"/>
    <lineage>
        <taxon>Eukaryota</taxon>
        <taxon>Fungi</taxon>
        <taxon>Dikarya</taxon>
        <taxon>Ascomycota</taxon>
        <taxon>Pezizomycotina</taxon>
        <taxon>Leotiomycetes</taxon>
        <taxon>Helotiales</taxon>
        <taxon>Tricladiaceae</taxon>
        <taxon>Cudoniella</taxon>
    </lineage>
</organism>
<dbReference type="PANTHER" id="PTHR48070:SF3">
    <property type="entry name" value="ESTERASE DBAE-RELATED"/>
    <property type="match status" value="1"/>
</dbReference>
<dbReference type="InterPro" id="IPR005645">
    <property type="entry name" value="FSH-like_dom"/>
</dbReference>
<feature type="domain" description="Serine hydrolase" evidence="3">
    <location>
        <begin position="15"/>
        <end position="267"/>
    </location>
</feature>
<evidence type="ECO:0000256" key="2">
    <source>
        <dbReference type="ARBA" id="ARBA00022801"/>
    </source>
</evidence>
<dbReference type="InterPro" id="IPR050593">
    <property type="entry name" value="LovG"/>
</dbReference>
<dbReference type="AlphaFoldDB" id="A0A8H4W6M9"/>
<keyword evidence="5" id="KW-1185">Reference proteome</keyword>
<comment type="caution">
    <text evidence="4">The sequence shown here is derived from an EMBL/GenBank/DDBJ whole genome shotgun (WGS) entry which is preliminary data.</text>
</comment>
<dbReference type="InterPro" id="IPR029058">
    <property type="entry name" value="AB_hydrolase_fold"/>
</dbReference>
<dbReference type="GO" id="GO:0016787">
    <property type="term" value="F:hydrolase activity"/>
    <property type="evidence" value="ECO:0007669"/>
    <property type="project" value="UniProtKB-KW"/>
</dbReference>
<dbReference type="OrthoDB" id="414698at2759"/>
<protein>
    <recommendedName>
        <fullName evidence="3">Serine hydrolase domain-containing protein</fullName>
    </recommendedName>
</protein>
<evidence type="ECO:0000313" key="4">
    <source>
        <dbReference type="EMBL" id="KAF4633630.1"/>
    </source>
</evidence>
<dbReference type="SUPFAM" id="SSF53474">
    <property type="entry name" value="alpha/beta-Hydrolases"/>
    <property type="match status" value="1"/>
</dbReference>
<dbReference type="Pfam" id="PF03959">
    <property type="entry name" value="FSH1"/>
    <property type="match status" value="1"/>
</dbReference>
<dbReference type="EMBL" id="JAAMPI010000245">
    <property type="protein sequence ID" value="KAF4633630.1"/>
    <property type="molecule type" value="Genomic_DNA"/>
</dbReference>
<dbReference type="GO" id="GO:0005737">
    <property type="term" value="C:cytoplasm"/>
    <property type="evidence" value="ECO:0007669"/>
    <property type="project" value="TreeGrafter"/>
</dbReference>
<evidence type="ECO:0000313" key="5">
    <source>
        <dbReference type="Proteomes" id="UP000566819"/>
    </source>
</evidence>
<sequence length="288" mass="31458">MTSPFLSHSTDTNLPRLLCLHGGGVTAQVFRLQCRSLIKALSPYFRLVFADGPFVCAAGPGISPVYAGYGPYRRWLRWLPEHPEVGDRDAAAAIEKCIRMAMEADDVAGGRGEWVGLLGFSQGGKVAASMLFEAQTRQDNIRRSRWRGGFEEGDGGDVTTAAAEYAGGKWRFAILLASRAPLVALSDLTYNQETLDMPGSLCASPVTGELSRNRHRLRIPTVHVHGLRDPGLKFHRALFCDFTALGSAEVVEWDGDHRVPIKTKDVDRVVQATLNVAIKAGLRNVSQI</sequence>
<dbReference type="GO" id="GO:0005634">
    <property type="term" value="C:nucleus"/>
    <property type="evidence" value="ECO:0007669"/>
    <property type="project" value="TreeGrafter"/>
</dbReference>
<reference evidence="4 5" key="1">
    <citation type="submission" date="2020-03" db="EMBL/GenBank/DDBJ databases">
        <title>Draft Genome Sequence of Cudoniella acicularis.</title>
        <authorList>
            <person name="Buettner E."/>
            <person name="Kellner H."/>
        </authorList>
    </citation>
    <scope>NUCLEOTIDE SEQUENCE [LARGE SCALE GENOMIC DNA]</scope>
    <source>
        <strain evidence="4 5">DSM 108380</strain>
    </source>
</reference>
<gene>
    <name evidence="4" type="ORF">G7Y89_g4499</name>
</gene>
<dbReference type="Gene3D" id="3.40.50.1820">
    <property type="entry name" value="alpha/beta hydrolase"/>
    <property type="match status" value="1"/>
</dbReference>